<gene>
    <name evidence="2" type="ORF">R3P38DRAFT_1950785</name>
</gene>
<dbReference type="InterPro" id="IPR032675">
    <property type="entry name" value="LRR_dom_sf"/>
</dbReference>
<evidence type="ECO:0000313" key="3">
    <source>
        <dbReference type="Proteomes" id="UP001362999"/>
    </source>
</evidence>
<keyword evidence="3" id="KW-1185">Reference proteome</keyword>
<dbReference type="PANTHER" id="PTHR38926:SF5">
    <property type="entry name" value="F-BOX AND LEUCINE-RICH REPEAT PROTEIN 6"/>
    <property type="match status" value="1"/>
</dbReference>
<sequence length="535" mass="58515">MKSPFADRIGTNYVPSDSEIEQIQVDLASHAEELALIDARIRELSEQRDKLQTYIHGHKALISHTRRLPRDILEEIFLKCIPSGRCAVISVKEAPFLLCRVCSAWRTIAMSTPKLWASLHIPLGFILAEGSRPSVVFEWLNRAAACPLSLSIIDSYGWGDIPAGVDHDIQEFVQSLVSYSARWHSVDFRNTSSAMAKGLAEISQAPQSLTSFQFFGDISLLSSLNLLNGPSLRTVELHSDGDLDPALSLPVAWHQLTHLSLTGSITAGVSIMDLIILLGRCPQLVSIFVSLGGDDLTGAATGGSTSTVLPFLDTFHIPQFRLVPSIALKYITDCVSMPQLRHLHVPTTPSDSDPADFSFASIGTNLPVLEDLTLRLSAIPSQSLAETLKSFPALTRLIVDAYSWAPTNGGTDLCRTTQVMETLLDTSICPRLEELVVLQTAFVSRATLDAFIDCRMEAPHRLQRLFIKFQEPPPGNRGILISELSATETESYLSRGLDISIMRPAPPSASLTPWTGLPAEDRPANPTPLWRGGFS</sequence>
<proteinExistence type="predicted"/>
<dbReference type="Proteomes" id="UP001362999">
    <property type="component" value="Unassembled WGS sequence"/>
</dbReference>
<dbReference type="EMBL" id="JAWWNJ010000095">
    <property type="protein sequence ID" value="KAK6996982.1"/>
    <property type="molecule type" value="Genomic_DNA"/>
</dbReference>
<reference evidence="2 3" key="1">
    <citation type="journal article" date="2024" name="J Genomics">
        <title>Draft genome sequencing and assembly of Favolaschia claudopus CIRM-BRFM 2984 isolated from oak limbs.</title>
        <authorList>
            <person name="Navarro D."/>
            <person name="Drula E."/>
            <person name="Chaduli D."/>
            <person name="Cazenave R."/>
            <person name="Ahrendt S."/>
            <person name="Wang J."/>
            <person name="Lipzen A."/>
            <person name="Daum C."/>
            <person name="Barry K."/>
            <person name="Grigoriev I.V."/>
            <person name="Favel A."/>
            <person name="Rosso M.N."/>
            <person name="Martin F."/>
        </authorList>
    </citation>
    <scope>NUCLEOTIDE SEQUENCE [LARGE SCALE GENOMIC DNA]</scope>
    <source>
        <strain evidence="2 3">CIRM-BRFM 2984</strain>
    </source>
</reference>
<evidence type="ECO:0008006" key="4">
    <source>
        <dbReference type="Google" id="ProtNLM"/>
    </source>
</evidence>
<feature type="region of interest" description="Disordered" evidence="1">
    <location>
        <begin position="512"/>
        <end position="535"/>
    </location>
</feature>
<organism evidence="2 3">
    <name type="scientific">Favolaschia claudopus</name>
    <dbReference type="NCBI Taxonomy" id="2862362"/>
    <lineage>
        <taxon>Eukaryota</taxon>
        <taxon>Fungi</taxon>
        <taxon>Dikarya</taxon>
        <taxon>Basidiomycota</taxon>
        <taxon>Agaricomycotina</taxon>
        <taxon>Agaricomycetes</taxon>
        <taxon>Agaricomycetidae</taxon>
        <taxon>Agaricales</taxon>
        <taxon>Marasmiineae</taxon>
        <taxon>Mycenaceae</taxon>
        <taxon>Favolaschia</taxon>
    </lineage>
</organism>
<dbReference type="PANTHER" id="PTHR38926">
    <property type="entry name" value="F-BOX DOMAIN CONTAINING PROTEIN, EXPRESSED"/>
    <property type="match status" value="1"/>
</dbReference>
<evidence type="ECO:0000313" key="2">
    <source>
        <dbReference type="EMBL" id="KAK6996982.1"/>
    </source>
</evidence>
<accession>A0AAW0A0V3</accession>
<dbReference type="SUPFAM" id="SSF52047">
    <property type="entry name" value="RNI-like"/>
    <property type="match status" value="1"/>
</dbReference>
<protein>
    <recommendedName>
        <fullName evidence="4">F-box domain-containing protein</fullName>
    </recommendedName>
</protein>
<name>A0AAW0A0V3_9AGAR</name>
<comment type="caution">
    <text evidence="2">The sequence shown here is derived from an EMBL/GenBank/DDBJ whole genome shotgun (WGS) entry which is preliminary data.</text>
</comment>
<dbReference type="Gene3D" id="3.80.10.10">
    <property type="entry name" value="Ribonuclease Inhibitor"/>
    <property type="match status" value="1"/>
</dbReference>
<dbReference type="AlphaFoldDB" id="A0AAW0A0V3"/>
<evidence type="ECO:0000256" key="1">
    <source>
        <dbReference type="SAM" id="MobiDB-lite"/>
    </source>
</evidence>